<accession>A0ACB0LAH2</accession>
<evidence type="ECO:0000313" key="1">
    <source>
        <dbReference type="EMBL" id="CAJ2665416.1"/>
    </source>
</evidence>
<gene>
    <name evidence="1" type="ORF">MILVUS5_LOCUS30399</name>
</gene>
<evidence type="ECO:0000313" key="2">
    <source>
        <dbReference type="Proteomes" id="UP001177021"/>
    </source>
</evidence>
<sequence length="422" mass="48526">MEKKSMADLNEKVRNYIPDEITYSILSKLSLKSLKRFECVQKSWSLLFENHFFMNMFRNNFLSNNNDPSSFIFSDFLNYNEEAFISFSGERFENKVKLDWSSSSQNRFHTTRILGSGSVNGILCLYGGNDDIVLWNPVTQTIKPLPDSEALLGIDLSIPDEALGIVHCSVDTYAHGFGYDPVTNDYKVIRFVNVYLESIAQSDDDFEEEIITLDWLSYAGFDPLNFIGFPFWEIYSLRSNSWRKLHVDMPFSLFYSNDTQVYMDGVCHWLCEANYINVVPCLVSFYFSDEEYFETSIPSDLDDCFVDKLTWLKLAVLNGSITLISYHKKTTTFHISILGEFGLEESWTKLLIVGPLSCVERPIGVGMKGEIVFTRKDRKLVWLDLSTQMIAELGYNEARIYSSSSRIITYKESILPIEGISN</sequence>
<proteinExistence type="predicted"/>
<dbReference type="Proteomes" id="UP001177021">
    <property type="component" value="Unassembled WGS sequence"/>
</dbReference>
<organism evidence="1 2">
    <name type="scientific">Trifolium pratense</name>
    <name type="common">Red clover</name>
    <dbReference type="NCBI Taxonomy" id="57577"/>
    <lineage>
        <taxon>Eukaryota</taxon>
        <taxon>Viridiplantae</taxon>
        <taxon>Streptophyta</taxon>
        <taxon>Embryophyta</taxon>
        <taxon>Tracheophyta</taxon>
        <taxon>Spermatophyta</taxon>
        <taxon>Magnoliopsida</taxon>
        <taxon>eudicotyledons</taxon>
        <taxon>Gunneridae</taxon>
        <taxon>Pentapetalae</taxon>
        <taxon>rosids</taxon>
        <taxon>fabids</taxon>
        <taxon>Fabales</taxon>
        <taxon>Fabaceae</taxon>
        <taxon>Papilionoideae</taxon>
        <taxon>50 kb inversion clade</taxon>
        <taxon>NPAAA clade</taxon>
        <taxon>Hologalegina</taxon>
        <taxon>IRL clade</taxon>
        <taxon>Trifolieae</taxon>
        <taxon>Trifolium</taxon>
    </lineage>
</organism>
<name>A0ACB0LAH2_TRIPR</name>
<protein>
    <submittedName>
        <fullName evidence="1">Uncharacterized protein</fullName>
    </submittedName>
</protein>
<keyword evidence="2" id="KW-1185">Reference proteome</keyword>
<comment type="caution">
    <text evidence="1">The sequence shown here is derived from an EMBL/GenBank/DDBJ whole genome shotgun (WGS) entry which is preliminary data.</text>
</comment>
<reference evidence="1" key="1">
    <citation type="submission" date="2023-10" db="EMBL/GenBank/DDBJ databases">
        <authorList>
            <person name="Rodriguez Cubillos JULIANA M."/>
            <person name="De Vega J."/>
        </authorList>
    </citation>
    <scope>NUCLEOTIDE SEQUENCE</scope>
</reference>
<dbReference type="EMBL" id="CASHSV030000513">
    <property type="protein sequence ID" value="CAJ2665416.1"/>
    <property type="molecule type" value="Genomic_DNA"/>
</dbReference>